<keyword evidence="9" id="KW-1185">Reference proteome</keyword>
<proteinExistence type="inferred from homology"/>
<evidence type="ECO:0000256" key="4">
    <source>
        <dbReference type="ARBA" id="ARBA00022857"/>
    </source>
</evidence>
<dbReference type="EC" id="1.14.13.148" evidence="6"/>
<dbReference type="PANTHER" id="PTHR23023">
    <property type="entry name" value="DIMETHYLANILINE MONOOXYGENASE"/>
    <property type="match status" value="1"/>
</dbReference>
<name>A0ABN8JUA1_9HYPH</name>
<dbReference type="Pfam" id="PF00743">
    <property type="entry name" value="FMO-like"/>
    <property type="match status" value="1"/>
</dbReference>
<dbReference type="InterPro" id="IPR050346">
    <property type="entry name" value="FMO-like"/>
</dbReference>
<dbReference type="Proteomes" id="UP001153050">
    <property type="component" value="Unassembled WGS sequence"/>
</dbReference>
<protein>
    <recommendedName>
        <fullName evidence="7">Trimethylamine monooxygenase</fullName>
        <ecNumber evidence="6">1.14.13.148</ecNumber>
    </recommendedName>
</protein>
<gene>
    <name evidence="8" type="ORF">MES5069_270082</name>
</gene>
<dbReference type="PRINTS" id="PR00370">
    <property type="entry name" value="FMOXYGENASE"/>
</dbReference>
<evidence type="ECO:0000313" key="9">
    <source>
        <dbReference type="Proteomes" id="UP001153050"/>
    </source>
</evidence>
<keyword evidence="8" id="KW-0503">Monooxygenase</keyword>
<dbReference type="InterPro" id="IPR000960">
    <property type="entry name" value="Flavin_mOase"/>
</dbReference>
<evidence type="ECO:0000256" key="3">
    <source>
        <dbReference type="ARBA" id="ARBA00022827"/>
    </source>
</evidence>
<dbReference type="RefSeq" id="WP_254018479.1">
    <property type="nucleotide sequence ID" value="NZ_CAKXZT010000121.1"/>
</dbReference>
<dbReference type="InterPro" id="IPR036188">
    <property type="entry name" value="FAD/NAD-bd_sf"/>
</dbReference>
<keyword evidence="2" id="KW-0285">Flavoprotein</keyword>
<dbReference type="Gene3D" id="3.50.50.60">
    <property type="entry name" value="FAD/NAD(P)-binding domain"/>
    <property type="match status" value="1"/>
</dbReference>
<organism evidence="8 9">
    <name type="scientific">Mesorhizobium escarrei</name>
    <dbReference type="NCBI Taxonomy" id="666018"/>
    <lineage>
        <taxon>Bacteria</taxon>
        <taxon>Pseudomonadati</taxon>
        <taxon>Pseudomonadota</taxon>
        <taxon>Alphaproteobacteria</taxon>
        <taxon>Hyphomicrobiales</taxon>
        <taxon>Phyllobacteriaceae</taxon>
        <taxon>Mesorhizobium</taxon>
    </lineage>
</organism>
<reference evidence="8 9" key="1">
    <citation type="submission" date="2022-03" db="EMBL/GenBank/DDBJ databases">
        <authorList>
            <person name="Brunel B."/>
        </authorList>
    </citation>
    <scope>NUCLEOTIDE SEQUENCE [LARGE SCALE GENOMIC DNA]</scope>
    <source>
        <strain evidence="8">STM5069sample</strain>
    </source>
</reference>
<dbReference type="EMBL" id="CAKXZT010000121">
    <property type="protein sequence ID" value="CAH2400844.1"/>
    <property type="molecule type" value="Genomic_DNA"/>
</dbReference>
<keyword evidence="5" id="KW-0560">Oxidoreductase</keyword>
<evidence type="ECO:0000313" key="8">
    <source>
        <dbReference type="EMBL" id="CAH2400844.1"/>
    </source>
</evidence>
<sequence length="464" mass="52135">MKPDTLPKCCIIGAGCSGIVTAKALAERGIPFDWFDMSDRIGGQWAFENPNGKSAAYRSLHIDTSKLQLQLSDFPMPADTPHYLHHTQVLAYLTAYVEHFGLSGKVQLNMEVTEANRDGQGTWQIRLGDGQTRSYDALFVCNGHHWDSRLPEPAYPGHFDGTQIHSHGYRDPFTPIDFRGKSVLVVGMGNSAMDIANELCPRHITTKLFVSTRRGAHIFPRFLLGKPADKGKLYPWLPLSLQRWVGRRIFHFAVGHMEDFGLPKPDHRVFEAHVSVSDTFPTLVASGDIEIRPGIRELDGDSVVFEDGRREKIDVIVWATGYKVSFPFFDPSFIAAPGNRLPLFKRVLKPGIPNLFFIALAQPSITLFALADRQAKWIAAYLSGEYALPDAEEQARTILADEKRHMARYYPSARHTMQLDQDIYFAELDSELRRGRKRARALGFGRTRLPVPSFARLEAASAVE</sequence>
<comment type="similarity">
    <text evidence="1">Belongs to the FMO family.</text>
</comment>
<dbReference type="SUPFAM" id="SSF51905">
    <property type="entry name" value="FAD/NAD(P)-binding domain"/>
    <property type="match status" value="3"/>
</dbReference>
<dbReference type="InterPro" id="IPR020946">
    <property type="entry name" value="Flavin_mOase-like"/>
</dbReference>
<accession>A0ABN8JUA1</accession>
<evidence type="ECO:0000256" key="1">
    <source>
        <dbReference type="ARBA" id="ARBA00009183"/>
    </source>
</evidence>
<keyword evidence="3" id="KW-0274">FAD</keyword>
<comment type="caution">
    <text evidence="8">The sequence shown here is derived from an EMBL/GenBank/DDBJ whole genome shotgun (WGS) entry which is preliminary data.</text>
</comment>
<keyword evidence="4" id="KW-0521">NADP</keyword>
<evidence type="ECO:0000256" key="7">
    <source>
        <dbReference type="ARBA" id="ARBA00035159"/>
    </source>
</evidence>
<dbReference type="GO" id="GO:0004497">
    <property type="term" value="F:monooxygenase activity"/>
    <property type="evidence" value="ECO:0007669"/>
    <property type="project" value="UniProtKB-KW"/>
</dbReference>
<evidence type="ECO:0000256" key="2">
    <source>
        <dbReference type="ARBA" id="ARBA00022630"/>
    </source>
</evidence>
<evidence type="ECO:0000256" key="5">
    <source>
        <dbReference type="ARBA" id="ARBA00023002"/>
    </source>
</evidence>
<evidence type="ECO:0000256" key="6">
    <source>
        <dbReference type="ARBA" id="ARBA00034528"/>
    </source>
</evidence>
<dbReference type="PIRSF" id="PIRSF000332">
    <property type="entry name" value="FMO"/>
    <property type="match status" value="1"/>
</dbReference>